<dbReference type="EMBL" id="LAZR01027164">
    <property type="protein sequence ID" value="KKL66554.1"/>
    <property type="molecule type" value="Genomic_DNA"/>
</dbReference>
<comment type="caution">
    <text evidence="1">The sequence shown here is derived from an EMBL/GenBank/DDBJ whole genome shotgun (WGS) entry which is preliminary data.</text>
</comment>
<proteinExistence type="predicted"/>
<reference evidence="1" key="1">
    <citation type="journal article" date="2015" name="Nature">
        <title>Complex archaea that bridge the gap between prokaryotes and eukaryotes.</title>
        <authorList>
            <person name="Spang A."/>
            <person name="Saw J.H."/>
            <person name="Jorgensen S.L."/>
            <person name="Zaremba-Niedzwiedzka K."/>
            <person name="Martijn J."/>
            <person name="Lind A.E."/>
            <person name="van Eijk R."/>
            <person name="Schleper C."/>
            <person name="Guy L."/>
            <person name="Ettema T.J."/>
        </authorList>
    </citation>
    <scope>NUCLEOTIDE SEQUENCE</scope>
</reference>
<feature type="non-terminal residue" evidence="1">
    <location>
        <position position="121"/>
    </location>
</feature>
<protein>
    <submittedName>
        <fullName evidence="1">Uncharacterized protein</fullName>
    </submittedName>
</protein>
<name>A0A0F9DXY0_9ZZZZ</name>
<evidence type="ECO:0000313" key="1">
    <source>
        <dbReference type="EMBL" id="KKL66554.1"/>
    </source>
</evidence>
<sequence>MADTVIMRMDRIKSYFTAMVEVKRSHEAARFMIGLIEDDLRDYVTSPDFQKLPMDAQEDIAISRERAIRYWNVQLDDFMEKNTSAWINAAKTVKAEELNVTLDEVLQKYGVKPGKKVAPVK</sequence>
<organism evidence="1">
    <name type="scientific">marine sediment metagenome</name>
    <dbReference type="NCBI Taxonomy" id="412755"/>
    <lineage>
        <taxon>unclassified sequences</taxon>
        <taxon>metagenomes</taxon>
        <taxon>ecological metagenomes</taxon>
    </lineage>
</organism>
<dbReference type="AlphaFoldDB" id="A0A0F9DXY0"/>
<gene>
    <name evidence="1" type="ORF">LCGC14_2143830</name>
</gene>
<accession>A0A0F9DXY0</accession>